<reference evidence="1" key="3">
    <citation type="submission" date="2022-06" db="UniProtKB">
        <authorList>
            <consortium name="EnsemblPlants"/>
        </authorList>
    </citation>
    <scope>IDENTIFICATION</scope>
</reference>
<evidence type="ECO:0000313" key="1">
    <source>
        <dbReference type="EnsemblPlants" id="TuG1812G0200005483.01.T01"/>
    </source>
</evidence>
<evidence type="ECO:0000313" key="2">
    <source>
        <dbReference type="Proteomes" id="UP000015106"/>
    </source>
</evidence>
<dbReference type="Gramene" id="TuG1812G0200005483.01.T01">
    <property type="protein sequence ID" value="TuG1812G0200005483.01.T01"/>
    <property type="gene ID" value="TuG1812G0200005483.01"/>
</dbReference>
<protein>
    <submittedName>
        <fullName evidence="1">Uncharacterized protein</fullName>
    </submittedName>
</protein>
<dbReference type="Proteomes" id="UP000015106">
    <property type="component" value="Chromosome 2"/>
</dbReference>
<dbReference type="EnsemblPlants" id="TuG1812G0200005483.01.T01">
    <property type="protein sequence ID" value="TuG1812G0200005483.01.T01"/>
    <property type="gene ID" value="TuG1812G0200005483.01"/>
</dbReference>
<sequence>MPSCLHQKCGPLSRRTNHFGSGHLNIYVWVSFP</sequence>
<dbReference type="AlphaFoldDB" id="A0A8R7PKF8"/>
<proteinExistence type="predicted"/>
<keyword evidence="2" id="KW-1185">Reference proteome</keyword>
<name>A0A8R7PKF8_TRIUA</name>
<accession>A0A8R7PKF8</accession>
<reference evidence="2" key="1">
    <citation type="journal article" date="2013" name="Nature">
        <title>Draft genome of the wheat A-genome progenitor Triticum urartu.</title>
        <authorList>
            <person name="Ling H.Q."/>
            <person name="Zhao S."/>
            <person name="Liu D."/>
            <person name="Wang J."/>
            <person name="Sun H."/>
            <person name="Zhang C."/>
            <person name="Fan H."/>
            <person name="Li D."/>
            <person name="Dong L."/>
            <person name="Tao Y."/>
            <person name="Gao C."/>
            <person name="Wu H."/>
            <person name="Li Y."/>
            <person name="Cui Y."/>
            <person name="Guo X."/>
            <person name="Zheng S."/>
            <person name="Wang B."/>
            <person name="Yu K."/>
            <person name="Liang Q."/>
            <person name="Yang W."/>
            <person name="Lou X."/>
            <person name="Chen J."/>
            <person name="Feng M."/>
            <person name="Jian J."/>
            <person name="Zhang X."/>
            <person name="Luo G."/>
            <person name="Jiang Y."/>
            <person name="Liu J."/>
            <person name="Wang Z."/>
            <person name="Sha Y."/>
            <person name="Zhang B."/>
            <person name="Wu H."/>
            <person name="Tang D."/>
            <person name="Shen Q."/>
            <person name="Xue P."/>
            <person name="Zou S."/>
            <person name="Wang X."/>
            <person name="Liu X."/>
            <person name="Wang F."/>
            <person name="Yang Y."/>
            <person name="An X."/>
            <person name="Dong Z."/>
            <person name="Zhang K."/>
            <person name="Zhang X."/>
            <person name="Luo M.C."/>
            <person name="Dvorak J."/>
            <person name="Tong Y."/>
            <person name="Wang J."/>
            <person name="Yang H."/>
            <person name="Li Z."/>
            <person name="Wang D."/>
            <person name="Zhang A."/>
            <person name="Wang J."/>
        </authorList>
    </citation>
    <scope>NUCLEOTIDE SEQUENCE</scope>
    <source>
        <strain evidence="2">cv. G1812</strain>
    </source>
</reference>
<organism evidence="1 2">
    <name type="scientific">Triticum urartu</name>
    <name type="common">Red wild einkorn</name>
    <name type="synonym">Crithodium urartu</name>
    <dbReference type="NCBI Taxonomy" id="4572"/>
    <lineage>
        <taxon>Eukaryota</taxon>
        <taxon>Viridiplantae</taxon>
        <taxon>Streptophyta</taxon>
        <taxon>Embryophyta</taxon>
        <taxon>Tracheophyta</taxon>
        <taxon>Spermatophyta</taxon>
        <taxon>Magnoliopsida</taxon>
        <taxon>Liliopsida</taxon>
        <taxon>Poales</taxon>
        <taxon>Poaceae</taxon>
        <taxon>BOP clade</taxon>
        <taxon>Pooideae</taxon>
        <taxon>Triticodae</taxon>
        <taxon>Triticeae</taxon>
        <taxon>Triticinae</taxon>
        <taxon>Triticum</taxon>
    </lineage>
</organism>
<reference evidence="1" key="2">
    <citation type="submission" date="2018-03" db="EMBL/GenBank/DDBJ databases">
        <title>The Triticum urartu genome reveals the dynamic nature of wheat genome evolution.</title>
        <authorList>
            <person name="Ling H."/>
            <person name="Ma B."/>
            <person name="Shi X."/>
            <person name="Liu H."/>
            <person name="Dong L."/>
            <person name="Sun H."/>
            <person name="Cao Y."/>
            <person name="Gao Q."/>
            <person name="Zheng S."/>
            <person name="Li Y."/>
            <person name="Yu Y."/>
            <person name="Du H."/>
            <person name="Qi M."/>
            <person name="Li Y."/>
            <person name="Yu H."/>
            <person name="Cui Y."/>
            <person name="Wang N."/>
            <person name="Chen C."/>
            <person name="Wu H."/>
            <person name="Zhao Y."/>
            <person name="Zhang J."/>
            <person name="Li Y."/>
            <person name="Zhou W."/>
            <person name="Zhang B."/>
            <person name="Hu W."/>
            <person name="Eijk M."/>
            <person name="Tang J."/>
            <person name="Witsenboer H."/>
            <person name="Zhao S."/>
            <person name="Li Z."/>
            <person name="Zhang A."/>
            <person name="Wang D."/>
            <person name="Liang C."/>
        </authorList>
    </citation>
    <scope>NUCLEOTIDE SEQUENCE [LARGE SCALE GENOMIC DNA]</scope>
    <source>
        <strain evidence="1">cv. G1812</strain>
    </source>
</reference>